<proteinExistence type="predicted"/>
<name>A1ZHQ0_MICM2</name>
<keyword evidence="3" id="KW-1185">Reference proteome</keyword>
<dbReference type="InterPro" id="IPR000639">
    <property type="entry name" value="Epox_hydrolase-like"/>
</dbReference>
<dbReference type="Gene3D" id="3.40.50.1820">
    <property type="entry name" value="alpha/beta hydrolase"/>
    <property type="match status" value="1"/>
</dbReference>
<keyword evidence="2" id="KW-0378">Hydrolase</keyword>
<gene>
    <name evidence="2" type="ORF">M23134_05390</name>
</gene>
<evidence type="ECO:0000313" key="2">
    <source>
        <dbReference type="EMBL" id="EAY30057.1"/>
    </source>
</evidence>
<dbReference type="SUPFAM" id="SSF53474">
    <property type="entry name" value="alpha/beta-Hydrolases"/>
    <property type="match status" value="1"/>
</dbReference>
<dbReference type="EMBL" id="AAWS01000008">
    <property type="protein sequence ID" value="EAY30057.1"/>
    <property type="molecule type" value="Genomic_DNA"/>
</dbReference>
<dbReference type="Pfam" id="PF00561">
    <property type="entry name" value="Abhydrolase_1"/>
    <property type="match status" value="1"/>
</dbReference>
<dbReference type="PANTHER" id="PTHR43798">
    <property type="entry name" value="MONOACYLGLYCEROL LIPASE"/>
    <property type="match status" value="1"/>
</dbReference>
<dbReference type="InterPro" id="IPR050266">
    <property type="entry name" value="AB_hydrolase_sf"/>
</dbReference>
<dbReference type="eggNOG" id="COG0596">
    <property type="taxonomic scope" value="Bacteria"/>
</dbReference>
<dbReference type="PANTHER" id="PTHR43798:SF33">
    <property type="entry name" value="HYDROLASE, PUTATIVE (AFU_ORTHOLOGUE AFUA_2G14860)-RELATED"/>
    <property type="match status" value="1"/>
</dbReference>
<sequence>MSKTIIKEVKTGHGAFSVRDNEQDGLVVVLLHGWPETSYCWEAMLDYLPKNHRLIRPDLRGLGNSDRSLARPAYLKNEMAADIWRILDKLEVNQVVLVGHDWGGAIVQEMAISQPKRVQAMVLMNILLINNLKGNLKAREAHLQNDNLPNWYHLLYQQENLPERLIEGNEEVWLRYFLRMSKQRLFPEEAIEEYLRAFKIPDTPTTSAYYYRTLPKDKKRWATYEEHKFTMPSLYVYGKRDSVIIPSFLEHIDDCFEHITVKEFDAGHFVHEELPEEVAQALNDFLAEIEG</sequence>
<dbReference type="PRINTS" id="PR00111">
    <property type="entry name" value="ABHYDROLASE"/>
</dbReference>
<dbReference type="Proteomes" id="UP000004095">
    <property type="component" value="Unassembled WGS sequence"/>
</dbReference>
<dbReference type="OrthoDB" id="9773293at2"/>
<feature type="domain" description="AB hydrolase-1" evidence="1">
    <location>
        <begin position="27"/>
        <end position="273"/>
    </location>
</feature>
<reference evidence="2 3" key="1">
    <citation type="submission" date="2007-01" db="EMBL/GenBank/DDBJ databases">
        <authorList>
            <person name="Haygood M."/>
            <person name="Podell S."/>
            <person name="Anderson C."/>
            <person name="Hopkinson B."/>
            <person name="Roe K."/>
            <person name="Barbeau K."/>
            <person name="Gaasterland T."/>
            <person name="Ferriera S."/>
            <person name="Johnson J."/>
            <person name="Kravitz S."/>
            <person name="Beeson K."/>
            <person name="Sutton G."/>
            <person name="Rogers Y.-H."/>
            <person name="Friedman R."/>
            <person name="Frazier M."/>
            <person name="Venter J.C."/>
        </authorList>
    </citation>
    <scope>NUCLEOTIDE SEQUENCE [LARGE SCALE GENOMIC DNA]</scope>
    <source>
        <strain evidence="2 3">ATCC 23134</strain>
    </source>
</reference>
<dbReference type="AlphaFoldDB" id="A1ZHQ0"/>
<dbReference type="InterPro" id="IPR029058">
    <property type="entry name" value="AB_hydrolase_fold"/>
</dbReference>
<evidence type="ECO:0000313" key="3">
    <source>
        <dbReference type="Proteomes" id="UP000004095"/>
    </source>
</evidence>
<dbReference type="GO" id="GO:0047372">
    <property type="term" value="F:monoacylglycerol lipase activity"/>
    <property type="evidence" value="ECO:0007669"/>
    <property type="project" value="TreeGrafter"/>
</dbReference>
<accession>A1ZHQ0</accession>
<evidence type="ECO:0000259" key="1">
    <source>
        <dbReference type="Pfam" id="PF00561"/>
    </source>
</evidence>
<protein>
    <submittedName>
        <fullName evidence="2">Hydrolase, alpha/beta fold family, putative</fullName>
    </submittedName>
</protein>
<dbReference type="GO" id="GO:0016020">
    <property type="term" value="C:membrane"/>
    <property type="evidence" value="ECO:0007669"/>
    <property type="project" value="TreeGrafter"/>
</dbReference>
<comment type="caution">
    <text evidence="2">The sequence shown here is derived from an EMBL/GenBank/DDBJ whole genome shotgun (WGS) entry which is preliminary data.</text>
</comment>
<dbReference type="GO" id="GO:0046464">
    <property type="term" value="P:acylglycerol catabolic process"/>
    <property type="evidence" value="ECO:0007669"/>
    <property type="project" value="TreeGrafter"/>
</dbReference>
<dbReference type="InterPro" id="IPR000073">
    <property type="entry name" value="AB_hydrolase_1"/>
</dbReference>
<organism evidence="2 3">
    <name type="scientific">Microscilla marina ATCC 23134</name>
    <dbReference type="NCBI Taxonomy" id="313606"/>
    <lineage>
        <taxon>Bacteria</taxon>
        <taxon>Pseudomonadati</taxon>
        <taxon>Bacteroidota</taxon>
        <taxon>Cytophagia</taxon>
        <taxon>Cytophagales</taxon>
        <taxon>Microscillaceae</taxon>
        <taxon>Microscilla</taxon>
    </lineage>
</organism>
<dbReference type="PRINTS" id="PR00412">
    <property type="entry name" value="EPOXHYDRLASE"/>
</dbReference>
<dbReference type="RefSeq" id="WP_002695607.1">
    <property type="nucleotide sequence ID" value="NZ_AAWS01000008.1"/>
</dbReference>